<comment type="caution">
    <text evidence="2">The sequence shown here is derived from an EMBL/GenBank/DDBJ whole genome shotgun (WGS) entry which is preliminary data.</text>
</comment>
<feature type="compositionally biased region" description="Polar residues" evidence="1">
    <location>
        <begin position="16"/>
        <end position="29"/>
    </location>
</feature>
<gene>
    <name evidence="2" type="ORF">J437_LFUL014237</name>
</gene>
<reference evidence="2" key="1">
    <citation type="submission" date="2013-04" db="EMBL/GenBank/DDBJ databases">
        <authorList>
            <person name="Qu J."/>
            <person name="Murali S.C."/>
            <person name="Bandaranaike D."/>
            <person name="Bellair M."/>
            <person name="Blankenburg K."/>
            <person name="Chao H."/>
            <person name="Dinh H."/>
            <person name="Doddapaneni H."/>
            <person name="Downs B."/>
            <person name="Dugan-Rocha S."/>
            <person name="Elkadiri S."/>
            <person name="Gnanaolivu R.D."/>
            <person name="Hernandez B."/>
            <person name="Javaid M."/>
            <person name="Jayaseelan J.C."/>
            <person name="Lee S."/>
            <person name="Li M."/>
            <person name="Ming W."/>
            <person name="Munidasa M."/>
            <person name="Muniz J."/>
            <person name="Nguyen L."/>
            <person name="Ongeri F."/>
            <person name="Osuji N."/>
            <person name="Pu L.-L."/>
            <person name="Puazo M."/>
            <person name="Qu C."/>
            <person name="Quiroz J."/>
            <person name="Raj R."/>
            <person name="Weissenberger G."/>
            <person name="Xin Y."/>
            <person name="Zou X."/>
            <person name="Han Y."/>
            <person name="Richards S."/>
            <person name="Worley K."/>
            <person name="Muzny D."/>
            <person name="Gibbs R."/>
        </authorList>
    </citation>
    <scope>NUCLEOTIDE SEQUENCE</scope>
    <source>
        <strain evidence="2">Sampled in the wild</strain>
    </source>
</reference>
<dbReference type="EMBL" id="KZ308756">
    <property type="protein sequence ID" value="KAG8233959.1"/>
    <property type="molecule type" value="Genomic_DNA"/>
</dbReference>
<name>A0A8K0P7U6_LADFU</name>
<dbReference type="AlphaFoldDB" id="A0A8K0P7U6"/>
<reference evidence="2" key="2">
    <citation type="submission" date="2017-10" db="EMBL/GenBank/DDBJ databases">
        <title>Ladona fulva Genome sequencing and assembly.</title>
        <authorList>
            <person name="Murali S."/>
            <person name="Richards S."/>
            <person name="Bandaranaike D."/>
            <person name="Bellair M."/>
            <person name="Blankenburg K."/>
            <person name="Chao H."/>
            <person name="Dinh H."/>
            <person name="Doddapaneni H."/>
            <person name="Dugan-Rocha S."/>
            <person name="Elkadiri S."/>
            <person name="Gnanaolivu R."/>
            <person name="Hernandez B."/>
            <person name="Skinner E."/>
            <person name="Javaid M."/>
            <person name="Lee S."/>
            <person name="Li M."/>
            <person name="Ming W."/>
            <person name="Munidasa M."/>
            <person name="Muniz J."/>
            <person name="Nguyen L."/>
            <person name="Hughes D."/>
            <person name="Osuji N."/>
            <person name="Pu L.-L."/>
            <person name="Puazo M."/>
            <person name="Qu C."/>
            <person name="Quiroz J."/>
            <person name="Raj R."/>
            <person name="Weissenberger G."/>
            <person name="Xin Y."/>
            <person name="Zou X."/>
            <person name="Han Y."/>
            <person name="Worley K."/>
            <person name="Muzny D."/>
            <person name="Gibbs R."/>
        </authorList>
    </citation>
    <scope>NUCLEOTIDE SEQUENCE</scope>
    <source>
        <strain evidence="2">Sampled in the wild</strain>
    </source>
</reference>
<accession>A0A8K0P7U6</accession>
<organism evidence="2 3">
    <name type="scientific">Ladona fulva</name>
    <name type="common">Scarce chaser dragonfly</name>
    <name type="synonym">Libellula fulva</name>
    <dbReference type="NCBI Taxonomy" id="123851"/>
    <lineage>
        <taxon>Eukaryota</taxon>
        <taxon>Metazoa</taxon>
        <taxon>Ecdysozoa</taxon>
        <taxon>Arthropoda</taxon>
        <taxon>Hexapoda</taxon>
        <taxon>Insecta</taxon>
        <taxon>Pterygota</taxon>
        <taxon>Palaeoptera</taxon>
        <taxon>Odonata</taxon>
        <taxon>Epiprocta</taxon>
        <taxon>Anisoptera</taxon>
        <taxon>Libelluloidea</taxon>
        <taxon>Libellulidae</taxon>
        <taxon>Ladona</taxon>
    </lineage>
</organism>
<evidence type="ECO:0000313" key="2">
    <source>
        <dbReference type="EMBL" id="KAG8233959.1"/>
    </source>
</evidence>
<protein>
    <submittedName>
        <fullName evidence="2">Uncharacterized protein</fullName>
    </submittedName>
</protein>
<evidence type="ECO:0000313" key="3">
    <source>
        <dbReference type="Proteomes" id="UP000792457"/>
    </source>
</evidence>
<proteinExistence type="predicted"/>
<evidence type="ECO:0000256" key="1">
    <source>
        <dbReference type="SAM" id="MobiDB-lite"/>
    </source>
</evidence>
<sequence>MCIAVGGRAANRKHLSTNNHKQSLDASASYSKATNKNQLSAMDGTFAFHTIIHNHSFRSMDCTPKY</sequence>
<dbReference type="OrthoDB" id="10033706at2759"/>
<dbReference type="Proteomes" id="UP000792457">
    <property type="component" value="Unassembled WGS sequence"/>
</dbReference>
<feature type="region of interest" description="Disordered" evidence="1">
    <location>
        <begin position="1"/>
        <end position="29"/>
    </location>
</feature>
<keyword evidence="3" id="KW-1185">Reference proteome</keyword>